<reference evidence="4 5" key="2">
    <citation type="submission" date="2024-07" db="EMBL/GenBank/DDBJ databases">
        <authorList>
            <person name="Akdeniz Z."/>
        </authorList>
    </citation>
    <scope>NUCLEOTIDE SEQUENCE [LARGE SCALE GENOMIC DNA]</scope>
</reference>
<evidence type="ECO:0000256" key="2">
    <source>
        <dbReference type="SAM" id="MobiDB-lite"/>
    </source>
</evidence>
<evidence type="ECO:0000313" key="4">
    <source>
        <dbReference type="EMBL" id="CAL5990397.1"/>
    </source>
</evidence>
<comment type="caution">
    <text evidence="3">The sequence shown here is derived from an EMBL/GenBank/DDBJ whole genome shotgun (WGS) entry which is preliminary data.</text>
</comment>
<dbReference type="Proteomes" id="UP001642409">
    <property type="component" value="Unassembled WGS sequence"/>
</dbReference>
<proteinExistence type="predicted"/>
<sequence>MNSTPRVRPPSQSTTPKNLRQLATSSTVEQNSPSVLSGSIPAMQFSVNTSQTSYMLKSDVEIAQSLTEKLLQIREQNEQLQTELDLIFNNEQLNKRENTILDLQAQLKQIQQQIKFKQTESKNQQIAQNERKHVNGINIIDTLQNQLENIKEKHQELDDETLLSMEQLQFYKNAEINLNQLIPQHYYQLLKPRTTQIQKQQFDLCIQRMRTQFETTKAKTIEQKVNYMKKANTSQISFELIQELKGKNQQLSVLYRHKQENHISMIKQLQNQKEELEIQLLELANNYEILLNEFKTQIESREEE</sequence>
<accession>A0AA86U2P8</accession>
<protein>
    <submittedName>
        <fullName evidence="3">Uncharacterized protein</fullName>
    </submittedName>
</protein>
<reference evidence="3" key="1">
    <citation type="submission" date="2023-06" db="EMBL/GenBank/DDBJ databases">
        <authorList>
            <person name="Kurt Z."/>
        </authorList>
    </citation>
    <scope>NUCLEOTIDE SEQUENCE</scope>
</reference>
<organism evidence="3">
    <name type="scientific">Hexamita inflata</name>
    <dbReference type="NCBI Taxonomy" id="28002"/>
    <lineage>
        <taxon>Eukaryota</taxon>
        <taxon>Metamonada</taxon>
        <taxon>Diplomonadida</taxon>
        <taxon>Hexamitidae</taxon>
        <taxon>Hexamitinae</taxon>
        <taxon>Hexamita</taxon>
    </lineage>
</organism>
<evidence type="ECO:0000313" key="5">
    <source>
        <dbReference type="Proteomes" id="UP001642409"/>
    </source>
</evidence>
<keyword evidence="5" id="KW-1185">Reference proteome</keyword>
<gene>
    <name evidence="4" type="ORF">HINF_LOCUS11322</name>
    <name evidence="3" type="ORF">HINF_LOCUS25829</name>
</gene>
<dbReference type="EMBL" id="CAXDID020000025">
    <property type="protein sequence ID" value="CAL5990397.1"/>
    <property type="molecule type" value="Genomic_DNA"/>
</dbReference>
<dbReference type="AlphaFoldDB" id="A0AA86U2P8"/>
<feature type="coiled-coil region" evidence="1">
    <location>
        <begin position="241"/>
        <end position="304"/>
    </location>
</feature>
<evidence type="ECO:0000256" key="1">
    <source>
        <dbReference type="SAM" id="Coils"/>
    </source>
</evidence>
<feature type="coiled-coil region" evidence="1">
    <location>
        <begin position="63"/>
        <end position="160"/>
    </location>
</feature>
<feature type="region of interest" description="Disordered" evidence="2">
    <location>
        <begin position="1"/>
        <end position="35"/>
    </location>
</feature>
<evidence type="ECO:0000313" key="3">
    <source>
        <dbReference type="EMBL" id="CAI9938184.1"/>
    </source>
</evidence>
<keyword evidence="1" id="KW-0175">Coiled coil</keyword>
<name>A0AA86U2P8_9EUKA</name>
<dbReference type="EMBL" id="CATOUU010000654">
    <property type="protein sequence ID" value="CAI9938184.1"/>
    <property type="molecule type" value="Genomic_DNA"/>
</dbReference>